<gene>
    <name evidence="1" type="ORF">L207DRAFT_189298</name>
</gene>
<evidence type="ECO:0000313" key="2">
    <source>
        <dbReference type="Proteomes" id="UP000235786"/>
    </source>
</evidence>
<dbReference type="Proteomes" id="UP000235786">
    <property type="component" value="Unassembled WGS sequence"/>
</dbReference>
<sequence>MPYFACHFYKLDPVKYGIWTDIKYEKCPGSRITELRRIKHHLERAHKLPLAPPHCPRCLCSFQDDVDLKEHCLAPEGCKPAKGSPGLKDGIDDRQWARIELLFRVSGKKDVDDIARWYEIWRILFPGVQEPSTTCGD</sequence>
<name>A0A2J6QZ07_HYAVF</name>
<dbReference type="EMBL" id="KZ613962">
    <property type="protein sequence ID" value="PMD31495.1"/>
    <property type="molecule type" value="Genomic_DNA"/>
</dbReference>
<evidence type="ECO:0008006" key="3">
    <source>
        <dbReference type="Google" id="ProtNLM"/>
    </source>
</evidence>
<keyword evidence="2" id="KW-1185">Reference proteome</keyword>
<dbReference type="AlphaFoldDB" id="A0A2J6QZ07"/>
<accession>A0A2J6QZ07</accession>
<reference evidence="1 2" key="1">
    <citation type="submission" date="2016-04" db="EMBL/GenBank/DDBJ databases">
        <title>A degradative enzymes factory behind the ericoid mycorrhizal symbiosis.</title>
        <authorList>
            <consortium name="DOE Joint Genome Institute"/>
            <person name="Martino E."/>
            <person name="Morin E."/>
            <person name="Grelet G."/>
            <person name="Kuo A."/>
            <person name="Kohler A."/>
            <person name="Daghino S."/>
            <person name="Barry K."/>
            <person name="Choi C."/>
            <person name="Cichocki N."/>
            <person name="Clum A."/>
            <person name="Copeland A."/>
            <person name="Hainaut M."/>
            <person name="Haridas S."/>
            <person name="Labutti K."/>
            <person name="Lindquist E."/>
            <person name="Lipzen A."/>
            <person name="Khouja H.-R."/>
            <person name="Murat C."/>
            <person name="Ohm R."/>
            <person name="Olson A."/>
            <person name="Spatafora J."/>
            <person name="Veneault-Fourrey C."/>
            <person name="Henrissat B."/>
            <person name="Grigoriev I."/>
            <person name="Martin F."/>
            <person name="Perotto S."/>
        </authorList>
    </citation>
    <scope>NUCLEOTIDE SEQUENCE [LARGE SCALE GENOMIC DNA]</scope>
    <source>
        <strain evidence="1 2">F</strain>
    </source>
</reference>
<dbReference type="PANTHER" id="PTHR38166">
    <property type="entry name" value="C2H2-TYPE DOMAIN-CONTAINING PROTEIN-RELATED"/>
    <property type="match status" value="1"/>
</dbReference>
<evidence type="ECO:0000313" key="1">
    <source>
        <dbReference type="EMBL" id="PMD31495.1"/>
    </source>
</evidence>
<proteinExistence type="predicted"/>
<protein>
    <recommendedName>
        <fullName evidence="3">C2H2-type domain-containing protein</fullName>
    </recommendedName>
</protein>
<dbReference type="OrthoDB" id="3564303at2759"/>
<organism evidence="1 2">
    <name type="scientific">Hyaloscypha variabilis (strain UAMH 11265 / GT02V1 / F)</name>
    <name type="common">Meliniomyces variabilis</name>
    <dbReference type="NCBI Taxonomy" id="1149755"/>
    <lineage>
        <taxon>Eukaryota</taxon>
        <taxon>Fungi</taxon>
        <taxon>Dikarya</taxon>
        <taxon>Ascomycota</taxon>
        <taxon>Pezizomycotina</taxon>
        <taxon>Leotiomycetes</taxon>
        <taxon>Helotiales</taxon>
        <taxon>Hyaloscyphaceae</taxon>
        <taxon>Hyaloscypha</taxon>
        <taxon>Hyaloscypha variabilis</taxon>
    </lineage>
</organism>
<dbReference type="PANTHER" id="PTHR38166:SF1">
    <property type="entry name" value="C2H2-TYPE DOMAIN-CONTAINING PROTEIN"/>
    <property type="match status" value="1"/>
</dbReference>